<keyword evidence="2" id="KW-0418">Kinase</keyword>
<evidence type="ECO:0000259" key="1">
    <source>
        <dbReference type="PROSITE" id="PS51833"/>
    </source>
</evidence>
<name>A0A225T008_9BURK</name>
<dbReference type="PROSITE" id="PS51833">
    <property type="entry name" value="HDOD"/>
    <property type="match status" value="1"/>
</dbReference>
<dbReference type="InterPro" id="IPR052340">
    <property type="entry name" value="RNase_Y/CdgJ"/>
</dbReference>
<dbReference type="Proteomes" id="UP000214747">
    <property type="component" value="Unassembled WGS sequence"/>
</dbReference>
<organism evidence="2 3">
    <name type="scientific">Herbaspirillum aquaticum</name>
    <dbReference type="NCBI Taxonomy" id="568783"/>
    <lineage>
        <taxon>Bacteria</taxon>
        <taxon>Pseudomonadati</taxon>
        <taxon>Pseudomonadota</taxon>
        <taxon>Betaproteobacteria</taxon>
        <taxon>Burkholderiales</taxon>
        <taxon>Oxalobacteraceae</taxon>
        <taxon>Herbaspirillum</taxon>
    </lineage>
</organism>
<dbReference type="Gene3D" id="1.10.3210.10">
    <property type="entry name" value="Hypothetical protein af1432"/>
    <property type="match status" value="1"/>
</dbReference>
<dbReference type="AlphaFoldDB" id="A0A225T008"/>
<comment type="caution">
    <text evidence="2">The sequence shown here is derived from an EMBL/GenBank/DDBJ whole genome shotgun (WGS) entry which is preliminary data.</text>
</comment>
<accession>A0A225T008</accession>
<dbReference type="PANTHER" id="PTHR33525:SF3">
    <property type="entry name" value="RIBONUCLEASE Y"/>
    <property type="match status" value="1"/>
</dbReference>
<keyword evidence="3" id="KW-1185">Reference proteome</keyword>
<dbReference type="EMBL" id="NJGV01000001">
    <property type="protein sequence ID" value="OWY36939.1"/>
    <property type="molecule type" value="Genomic_DNA"/>
</dbReference>
<evidence type="ECO:0000313" key="3">
    <source>
        <dbReference type="Proteomes" id="UP000214747"/>
    </source>
</evidence>
<reference evidence="2 3" key="1">
    <citation type="journal article" date="2010" name="Int. J. Syst. Evol. Microbiol.">
        <title>Reclassification of Herbaspirillum putei as a later heterotypic synonym of Herbaspirillum huttiense, with the description of H. huttiense subsp. huttiense subsp. nov. and H. huttiense subsp. putei subsp. nov., comb. nov., and description of Herbaspirillum aquaticum sp. nov.</title>
        <authorList>
            <person name="Dobritsa A.P."/>
            <person name="Reddy M.C."/>
            <person name="Samadpour M."/>
        </authorList>
    </citation>
    <scope>NUCLEOTIDE SEQUENCE [LARGE SCALE GENOMIC DNA]</scope>
    <source>
        <strain evidence="2 3">IEH 4430</strain>
    </source>
</reference>
<evidence type="ECO:0000313" key="2">
    <source>
        <dbReference type="EMBL" id="OWY36939.1"/>
    </source>
</evidence>
<gene>
    <name evidence="2" type="ORF">CEJ45_02275</name>
</gene>
<dbReference type="GO" id="GO:0016301">
    <property type="term" value="F:kinase activity"/>
    <property type="evidence" value="ECO:0007669"/>
    <property type="project" value="UniProtKB-KW"/>
</dbReference>
<dbReference type="Pfam" id="PF08668">
    <property type="entry name" value="HDOD"/>
    <property type="match status" value="1"/>
</dbReference>
<feature type="domain" description="HDOD" evidence="1">
    <location>
        <begin position="21"/>
        <end position="208"/>
    </location>
</feature>
<sequence length="279" mass="30181">MDRLEIFRNIASQAGRGELVFPANVSASLKLQKALADPECHLELAAKLVMAEPLVSARTVAIANSAAYNRSGGEINNVRAAVMRLGFRTLNTITTSVIVRQLGRTINNPGMRIKSAQLWEHCAHVAATAYVLTSKLTKADPETAMFAGIVHEVGGFYLLSRTDDFPGLLDGGTEDWMEYGEKMIGRAVLKKLGVPQPVVDAIESLWHGVRVLPPQTIGDVLLLAKELSPVPSPLQRTAVAEAGIGGENLVDDYIGDRSLREMLDDSEEQIRTLTAALLV</sequence>
<dbReference type="PANTHER" id="PTHR33525">
    <property type="match status" value="1"/>
</dbReference>
<keyword evidence="2" id="KW-0808">Transferase</keyword>
<protein>
    <submittedName>
        <fullName evidence="2">Histidine kinase</fullName>
    </submittedName>
</protein>
<dbReference type="RefSeq" id="WP_088753608.1">
    <property type="nucleotide sequence ID" value="NZ_JARJFG010000001.1"/>
</dbReference>
<dbReference type="SUPFAM" id="SSF109604">
    <property type="entry name" value="HD-domain/PDEase-like"/>
    <property type="match status" value="1"/>
</dbReference>
<dbReference type="InterPro" id="IPR013976">
    <property type="entry name" value="HDOD"/>
</dbReference>
<proteinExistence type="predicted"/>